<keyword evidence="1" id="KW-0812">Transmembrane</keyword>
<keyword evidence="1" id="KW-0472">Membrane</keyword>
<reference evidence="2 3" key="1">
    <citation type="submission" date="2016-03" db="EMBL/GenBank/DDBJ databases">
        <title>Draft genome sequence of Paenibacillus antarcticus CECT 5836.</title>
        <authorList>
            <person name="Shin S.-K."/>
            <person name="Yi H."/>
        </authorList>
    </citation>
    <scope>NUCLEOTIDE SEQUENCE [LARGE SCALE GENOMIC DNA]</scope>
    <source>
        <strain evidence="2 3">CECT 5836</strain>
    </source>
</reference>
<proteinExistence type="predicted"/>
<name>A0A162MAK3_9BACL</name>
<protein>
    <submittedName>
        <fullName evidence="2">Uncharacterized protein</fullName>
    </submittedName>
</protein>
<dbReference type="AlphaFoldDB" id="A0A162MAK3"/>
<organism evidence="2 3">
    <name type="scientific">Paenibacillus antarcticus</name>
    <dbReference type="NCBI Taxonomy" id="253703"/>
    <lineage>
        <taxon>Bacteria</taxon>
        <taxon>Bacillati</taxon>
        <taxon>Bacillota</taxon>
        <taxon>Bacilli</taxon>
        <taxon>Bacillales</taxon>
        <taxon>Paenibacillaceae</taxon>
        <taxon>Paenibacillus</taxon>
    </lineage>
</organism>
<sequence length="165" mass="19587">MILWIVGALMILSVGLLKVLVMKYRLKKMERRLVKVAIQDESWQESEQMTLMGIHYTHPSFKRLDELLSSKDRSFQNVVVFLDAPPFIHLLKQRAWNSCRSVRHTPEWSNSRWLALLNGETVAYQWDGQKLHHYTEVEMLLERKIRVFQLEEEQLCTQQSADNFL</sequence>
<evidence type="ECO:0000313" key="3">
    <source>
        <dbReference type="Proteomes" id="UP000077355"/>
    </source>
</evidence>
<evidence type="ECO:0000313" key="2">
    <source>
        <dbReference type="EMBL" id="OAB41153.1"/>
    </source>
</evidence>
<dbReference type="EMBL" id="LVJI01000048">
    <property type="protein sequence ID" value="OAB41153.1"/>
    <property type="molecule type" value="Genomic_DNA"/>
</dbReference>
<keyword evidence="1" id="KW-1133">Transmembrane helix</keyword>
<feature type="transmembrane region" description="Helical" evidence="1">
    <location>
        <begin position="6"/>
        <end position="26"/>
    </location>
</feature>
<dbReference type="RefSeq" id="WP_068652746.1">
    <property type="nucleotide sequence ID" value="NZ_LVJI01000048.1"/>
</dbReference>
<keyword evidence="3" id="KW-1185">Reference proteome</keyword>
<comment type="caution">
    <text evidence="2">The sequence shown here is derived from an EMBL/GenBank/DDBJ whole genome shotgun (WGS) entry which is preliminary data.</text>
</comment>
<accession>A0A162MAK3</accession>
<dbReference type="Proteomes" id="UP000077355">
    <property type="component" value="Unassembled WGS sequence"/>
</dbReference>
<gene>
    <name evidence="2" type="ORF">PBAT_21570</name>
</gene>
<evidence type="ECO:0000256" key="1">
    <source>
        <dbReference type="SAM" id="Phobius"/>
    </source>
</evidence>